<dbReference type="OrthoDB" id="2636783at2"/>
<keyword evidence="3" id="KW-1185">Reference proteome</keyword>
<name>A0A1I0DFT6_9FIRM</name>
<evidence type="ECO:0000313" key="2">
    <source>
        <dbReference type="EMBL" id="SET31053.1"/>
    </source>
</evidence>
<accession>A0A1I0DFT6</accession>
<evidence type="ECO:0000259" key="1">
    <source>
        <dbReference type="Pfam" id="PF12010"/>
    </source>
</evidence>
<proteinExistence type="predicted"/>
<gene>
    <name evidence="2" type="ORF">SAMN04489758_1066</name>
</gene>
<organism evidence="2 3">
    <name type="scientific">Thomasclavelia cocleata</name>
    <dbReference type="NCBI Taxonomy" id="69824"/>
    <lineage>
        <taxon>Bacteria</taxon>
        <taxon>Bacillati</taxon>
        <taxon>Bacillota</taxon>
        <taxon>Erysipelotrichia</taxon>
        <taxon>Erysipelotrichales</taxon>
        <taxon>Coprobacillaceae</taxon>
        <taxon>Thomasclavelia</taxon>
    </lineage>
</organism>
<sequence length="492" mass="56943">MKKFLLLTISLILVLQITGCTKKNEIDTGTVVWRVAAGGNIEDMTNEMIEVWQKPLNELLKEKKASYQVKIIPFSNKKENKQIQDLKELKKNGEQTDVITILPESQDYELTSWNNTYKHAVENKLLLDLDKWKEKNQKILEEVLTPYDFELSKIDNRLYGISSNVPMTSGIMYQKELLDKTGIDIKDIKSNVFENSNLLTQVKDKINRIPLNNVYLDPGLWIVSPVDNLVWTKDKGFISLSKSREYKDLLYQCVTLRQQGLLELESVEESAVSFAASFGRGISTRAIFKSLSVSQKEFIVVPDESKPDMNLYWGDNKTGIASWSENNKNAEDFLLKLFTDKDIANLIQYGIEGKDYQLDENNHVKVITDKLGLKIFGYQYTNPKITYSSIYEEDDKIEYSNWFYSKYGEDFPKGFRFEAMPVIKDINTVNKVWNTYFDEQTATGLTNKLYMLDVKDIDVFLEDLNKTLDDAGMQKIVDEANRQYQEWLKEAK</sequence>
<dbReference type="Proteomes" id="UP000198558">
    <property type="component" value="Unassembled WGS sequence"/>
</dbReference>
<dbReference type="GeneID" id="78287844"/>
<dbReference type="EMBL" id="FOIN01000006">
    <property type="protein sequence ID" value="SET31053.1"/>
    <property type="molecule type" value="Genomic_DNA"/>
</dbReference>
<dbReference type="SUPFAM" id="SSF53850">
    <property type="entry name" value="Periplasmic binding protein-like II"/>
    <property type="match status" value="1"/>
</dbReference>
<dbReference type="Gene3D" id="3.40.190.10">
    <property type="entry name" value="Periplasmic binding protein-like II"/>
    <property type="match status" value="2"/>
</dbReference>
<dbReference type="InterPro" id="IPR022627">
    <property type="entry name" value="DUF3502"/>
</dbReference>
<evidence type="ECO:0000313" key="3">
    <source>
        <dbReference type="Proteomes" id="UP000198558"/>
    </source>
</evidence>
<dbReference type="AlphaFoldDB" id="A0A1I0DFT6"/>
<dbReference type="Pfam" id="PF12010">
    <property type="entry name" value="DUF3502"/>
    <property type="match status" value="1"/>
</dbReference>
<feature type="domain" description="DUF3502" evidence="1">
    <location>
        <begin position="414"/>
        <end position="489"/>
    </location>
</feature>
<reference evidence="3" key="1">
    <citation type="submission" date="2016-10" db="EMBL/GenBank/DDBJ databases">
        <authorList>
            <person name="Varghese N."/>
            <person name="Submissions S."/>
        </authorList>
    </citation>
    <scope>NUCLEOTIDE SEQUENCE [LARGE SCALE GENOMIC DNA]</scope>
    <source>
        <strain evidence="3">DSM 1551</strain>
    </source>
</reference>
<dbReference type="RefSeq" id="WP_157796086.1">
    <property type="nucleotide sequence ID" value="NZ_FOIN01000006.1"/>
</dbReference>
<protein>
    <recommendedName>
        <fullName evidence="1">DUF3502 domain-containing protein</fullName>
    </recommendedName>
</protein>